<dbReference type="GeneID" id="24906421"/>
<dbReference type="STRING" id="582419.TES1_1976"/>
<name>W0I5F4_9EURY</name>
<dbReference type="OrthoDB" id="85914at2157"/>
<gene>
    <name evidence="2" type="ORF">TES1_1976</name>
</gene>
<keyword evidence="3" id="KW-1185">Reference proteome</keyword>
<evidence type="ECO:0000313" key="3">
    <source>
        <dbReference type="Proteomes" id="UP000019027"/>
    </source>
</evidence>
<dbReference type="AlphaFoldDB" id="W0I5F4"/>
<reference evidence="2 3" key="1">
    <citation type="journal article" date="2014" name="Int. J. Syst. Evol. Microbiol.">
        <title>Thermococcus paralvinellae sp. nov. and Thermococcus cleftensis sp. nov. of hyperthermophilic heterotrophs from deep-sea hydrothermal vents.</title>
        <authorList>
            <person name="Hensley S.A."/>
            <person name="Jung J.H."/>
            <person name="Park C.S."/>
            <person name="Holden J.F."/>
        </authorList>
    </citation>
    <scope>NUCLEOTIDE SEQUENCE [LARGE SCALE GENOMIC DNA]</scope>
    <source>
        <strain evidence="2 3">ES1</strain>
    </source>
</reference>
<evidence type="ECO:0000313" key="2">
    <source>
        <dbReference type="EMBL" id="AHF81351.1"/>
    </source>
</evidence>
<feature type="transmembrane region" description="Helical" evidence="1">
    <location>
        <begin position="7"/>
        <end position="26"/>
    </location>
</feature>
<protein>
    <submittedName>
        <fullName evidence="2">Uncharacterized protein</fullName>
    </submittedName>
</protein>
<sequence length="483" mass="53888">MRRGQILSLDALLSLVIVVMVIGVVINANDMIKAGITNLVEWYDKTNIANNMLDILTKSPGYPRDWEKNVTAVKVVGLRSTEYSYALDYDKLMKLNSSINVVNVKNSLVNLSGGRDFQLEFYLTTKNVSVSGNFPEIINVVLESSSGSGGVNLKIDGGNDRTFNVKWVILNKKGRVYENEDICNLVRGVNVDLAVGDILSLETSETIYVSAIRQGGQASYTLPPGTIVTIEILNVDIGQGSNIEVNYGGGSCPYEFKIVGQGNVRVKFQAEILEDLSISSQFIYPTNSSEPTFNFAIINGTVVNSIDTIIKSKKASPWIEYQERRFVVAKLIYSKTIQIMQNQKRELIVGKLKQNIPSYAYLEIEVPQEAGNVTFVILDGETPKGLLIKKDTPDSNITAILAWKEGTQNIIKFYEGNITTVRIPWGDIFSEFNPEDGAKPVEFWLYENNFSGNVILRDRGNIGLLLEPKFEPILIKLWVWDDR</sequence>
<dbReference type="Proteomes" id="UP000019027">
    <property type="component" value="Chromosome"/>
</dbReference>
<keyword evidence="1" id="KW-0472">Membrane</keyword>
<evidence type="ECO:0000256" key="1">
    <source>
        <dbReference type="SAM" id="Phobius"/>
    </source>
</evidence>
<organism evidence="2 3">
    <name type="scientific">Thermococcus paralvinellae</name>
    <dbReference type="NCBI Taxonomy" id="582419"/>
    <lineage>
        <taxon>Archaea</taxon>
        <taxon>Methanobacteriati</taxon>
        <taxon>Methanobacteriota</taxon>
        <taxon>Thermococci</taxon>
        <taxon>Thermococcales</taxon>
        <taxon>Thermococcaceae</taxon>
        <taxon>Thermococcus</taxon>
    </lineage>
</organism>
<proteinExistence type="predicted"/>
<dbReference type="KEGG" id="ths:TES1_1976"/>
<dbReference type="EMBL" id="CP006965">
    <property type="protein sequence ID" value="AHF81351.1"/>
    <property type="molecule type" value="Genomic_DNA"/>
</dbReference>
<dbReference type="RefSeq" id="WP_042682510.1">
    <property type="nucleotide sequence ID" value="NZ_CP006965.1"/>
</dbReference>
<keyword evidence="1" id="KW-0812">Transmembrane</keyword>
<accession>W0I5F4</accession>
<keyword evidence="1" id="KW-1133">Transmembrane helix</keyword>
<dbReference type="HOGENOM" id="CLU_034624_0_0_2"/>